<accession>A0ABM7VC67</accession>
<feature type="transmembrane region" description="Helical" evidence="1">
    <location>
        <begin position="12"/>
        <end position="40"/>
    </location>
</feature>
<proteinExistence type="predicted"/>
<evidence type="ECO:0000313" key="3">
    <source>
        <dbReference type="Proteomes" id="UP001354989"/>
    </source>
</evidence>
<gene>
    <name evidence="2" type="ORF">PEPS_08150</name>
</gene>
<protein>
    <submittedName>
        <fullName evidence="2">Uncharacterized protein</fullName>
    </submittedName>
</protein>
<keyword evidence="1" id="KW-1133">Transmembrane helix</keyword>
<name>A0ABM7VC67_9BACT</name>
<dbReference type="Proteomes" id="UP001354989">
    <property type="component" value="Chromosome"/>
</dbReference>
<dbReference type="EMBL" id="AP025292">
    <property type="protein sequence ID" value="BDC98534.1"/>
    <property type="molecule type" value="Genomic_DNA"/>
</dbReference>
<sequence>MFQRVVKPKNRSIIFFNIFYDCNMVFISLGNIGLIVYLYLLKIIPLNFF</sequence>
<evidence type="ECO:0000256" key="1">
    <source>
        <dbReference type="SAM" id="Phobius"/>
    </source>
</evidence>
<keyword evidence="1" id="KW-0472">Membrane</keyword>
<reference evidence="2 3" key="1">
    <citation type="submission" date="2021-12" db="EMBL/GenBank/DDBJ databases">
        <title>Genome sequencing of bacteria with rrn-lacking chromosome and rrn-plasmid.</title>
        <authorList>
            <person name="Anda M."/>
            <person name="Iwasaki W."/>
        </authorList>
    </citation>
    <scope>NUCLEOTIDE SEQUENCE [LARGE SCALE GENOMIC DNA]</scope>
    <source>
        <strain evidence="2 3">NBRC 101262</strain>
    </source>
</reference>
<keyword evidence="3" id="KW-1185">Reference proteome</keyword>
<organism evidence="2 3">
    <name type="scientific">Persicobacter psychrovividus</name>
    <dbReference type="NCBI Taxonomy" id="387638"/>
    <lineage>
        <taxon>Bacteria</taxon>
        <taxon>Pseudomonadati</taxon>
        <taxon>Bacteroidota</taxon>
        <taxon>Cytophagia</taxon>
        <taxon>Cytophagales</taxon>
        <taxon>Persicobacteraceae</taxon>
        <taxon>Persicobacter</taxon>
    </lineage>
</organism>
<keyword evidence="1" id="KW-0812">Transmembrane</keyword>
<evidence type="ECO:0000313" key="2">
    <source>
        <dbReference type="EMBL" id="BDC98534.1"/>
    </source>
</evidence>